<evidence type="ECO:0000259" key="1">
    <source>
        <dbReference type="PROSITE" id="PS50181"/>
    </source>
</evidence>
<dbReference type="SMART" id="SM00579">
    <property type="entry name" value="FBD"/>
    <property type="match status" value="1"/>
</dbReference>
<dbReference type="InterPro" id="IPR036047">
    <property type="entry name" value="F-box-like_dom_sf"/>
</dbReference>
<dbReference type="PROSITE" id="PS50181">
    <property type="entry name" value="FBOX"/>
    <property type="match status" value="1"/>
</dbReference>
<dbReference type="CDD" id="cd22160">
    <property type="entry name" value="F-box_AtFBL13-like"/>
    <property type="match status" value="1"/>
</dbReference>
<dbReference type="Pfam" id="PF24758">
    <property type="entry name" value="LRR_At5g56370"/>
    <property type="match status" value="1"/>
</dbReference>
<proteinExistence type="predicted"/>
<dbReference type="AlphaFoldDB" id="A0A392M851"/>
<evidence type="ECO:0000313" key="2">
    <source>
        <dbReference type="EMBL" id="MCH83667.1"/>
    </source>
</evidence>
<dbReference type="InterPro" id="IPR032675">
    <property type="entry name" value="LRR_dom_sf"/>
</dbReference>
<dbReference type="InterPro" id="IPR053781">
    <property type="entry name" value="F-box_AtFBL13-like"/>
</dbReference>
<dbReference type="PANTHER" id="PTHR31900">
    <property type="entry name" value="F-BOX/RNI SUPERFAMILY PROTEIN-RELATED"/>
    <property type="match status" value="1"/>
</dbReference>
<organism evidence="2 3">
    <name type="scientific">Trifolium medium</name>
    <dbReference type="NCBI Taxonomy" id="97028"/>
    <lineage>
        <taxon>Eukaryota</taxon>
        <taxon>Viridiplantae</taxon>
        <taxon>Streptophyta</taxon>
        <taxon>Embryophyta</taxon>
        <taxon>Tracheophyta</taxon>
        <taxon>Spermatophyta</taxon>
        <taxon>Magnoliopsida</taxon>
        <taxon>eudicotyledons</taxon>
        <taxon>Gunneridae</taxon>
        <taxon>Pentapetalae</taxon>
        <taxon>rosids</taxon>
        <taxon>fabids</taxon>
        <taxon>Fabales</taxon>
        <taxon>Fabaceae</taxon>
        <taxon>Papilionoideae</taxon>
        <taxon>50 kb inversion clade</taxon>
        <taxon>NPAAA clade</taxon>
        <taxon>Hologalegina</taxon>
        <taxon>IRL clade</taxon>
        <taxon>Trifolieae</taxon>
        <taxon>Trifolium</taxon>
    </lineage>
</organism>
<dbReference type="InterPro" id="IPR050232">
    <property type="entry name" value="FBL13/AtMIF1-like"/>
</dbReference>
<protein>
    <submittedName>
        <fullName evidence="2">F-box/LRR-repeat protein</fullName>
    </submittedName>
</protein>
<evidence type="ECO:0000313" key="3">
    <source>
        <dbReference type="Proteomes" id="UP000265520"/>
    </source>
</evidence>
<sequence length="431" mass="50378">MAATTTFNIRKKIGGLLCCKLKSLFKHKKEEKTSINDLPDEVLLHILSFLPIRVAFRTMVLSKKWLTLCYLLPNLHFSSEQFDLLSNIARQRILFRQMLDIVMFSPHSHHHLLVLKSFHLKCFFKIWEDEEDECFIFEKWIEAAKQRGVEDIHLCLFAGLFPVHLPPTTIFSCKTVVVMTLERIHITNMFHCVVDLPLLKTLKLWNNVHFEVGKDFMKLLSRCPKLEDLKIRSVIANDGVRVGDYLKPLSTLINARISLFEVPYTAVFNVKYLTVSEFGLSFPNEEINSFYKGFPVFQNLIKLQLYWRSYILRPHILHDWDEVLKMLPYCPKLQTLKIEKAFMSLPMEDWEYPRRVPDCVSSNLTTCEIIGYDALKEDFQFATYILQNARLLQIMNIFTVYPKPKVNPQFLDDLSSCPRISPICKLTVSSD</sequence>
<dbReference type="Gene3D" id="3.80.10.10">
    <property type="entry name" value="Ribonuclease Inhibitor"/>
    <property type="match status" value="1"/>
</dbReference>
<dbReference type="SUPFAM" id="SSF52047">
    <property type="entry name" value="RNI-like"/>
    <property type="match status" value="1"/>
</dbReference>
<comment type="caution">
    <text evidence="2">The sequence shown here is derived from an EMBL/GenBank/DDBJ whole genome shotgun (WGS) entry which is preliminary data.</text>
</comment>
<dbReference type="SUPFAM" id="SSF81383">
    <property type="entry name" value="F-box domain"/>
    <property type="match status" value="1"/>
</dbReference>
<dbReference type="InterPro" id="IPR006566">
    <property type="entry name" value="FBD"/>
</dbReference>
<gene>
    <name evidence="2" type="ORF">A2U01_0004493</name>
</gene>
<dbReference type="Pfam" id="PF00646">
    <property type="entry name" value="F-box"/>
    <property type="match status" value="1"/>
</dbReference>
<dbReference type="Proteomes" id="UP000265520">
    <property type="component" value="Unassembled WGS sequence"/>
</dbReference>
<name>A0A392M851_9FABA</name>
<dbReference type="InterPro" id="IPR055411">
    <property type="entry name" value="LRR_FXL15/At3g58940/PEG3-like"/>
</dbReference>
<dbReference type="Pfam" id="PF08387">
    <property type="entry name" value="FBD"/>
    <property type="match status" value="1"/>
</dbReference>
<feature type="domain" description="F-box" evidence="1">
    <location>
        <begin position="32"/>
        <end position="68"/>
    </location>
</feature>
<keyword evidence="3" id="KW-1185">Reference proteome</keyword>
<dbReference type="EMBL" id="LXQA010005566">
    <property type="protein sequence ID" value="MCH83667.1"/>
    <property type="molecule type" value="Genomic_DNA"/>
</dbReference>
<dbReference type="PANTHER" id="PTHR31900:SF34">
    <property type="entry name" value="EMB|CAB62440.1-RELATED"/>
    <property type="match status" value="1"/>
</dbReference>
<accession>A0A392M851</accession>
<dbReference type="Gene3D" id="1.20.1280.50">
    <property type="match status" value="1"/>
</dbReference>
<dbReference type="SMART" id="SM00256">
    <property type="entry name" value="FBOX"/>
    <property type="match status" value="1"/>
</dbReference>
<dbReference type="InterPro" id="IPR001810">
    <property type="entry name" value="F-box_dom"/>
</dbReference>
<reference evidence="2 3" key="1">
    <citation type="journal article" date="2018" name="Front. Plant Sci.">
        <title>Red Clover (Trifolium pratense) and Zigzag Clover (T. medium) - A Picture of Genomic Similarities and Differences.</title>
        <authorList>
            <person name="Dluhosova J."/>
            <person name="Istvanek J."/>
            <person name="Nedelnik J."/>
            <person name="Repkova J."/>
        </authorList>
    </citation>
    <scope>NUCLEOTIDE SEQUENCE [LARGE SCALE GENOMIC DNA]</scope>
    <source>
        <strain evidence="3">cv. 10/8</strain>
        <tissue evidence="2">Leaf</tissue>
    </source>
</reference>